<name>A0A0V0J1B5_SCHSO</name>
<protein>
    <submittedName>
        <fullName evidence="1">Uncharacterized protein</fullName>
    </submittedName>
</protein>
<reference evidence="1" key="1">
    <citation type="submission" date="2016-01" db="EMBL/GenBank/DDBJ databases">
        <title>Reference transcriptome for the parasite Schistocephalus solidus: insights into the molecular evolution of parasitism.</title>
        <authorList>
            <person name="Hebert F.O."/>
            <person name="Grambauer S."/>
            <person name="Barber I."/>
            <person name="Landry C.R."/>
            <person name="Aubin-Horth N."/>
        </authorList>
    </citation>
    <scope>NUCLEOTIDE SEQUENCE</scope>
</reference>
<organism evidence="1">
    <name type="scientific">Schistocephalus solidus</name>
    <name type="common">Tapeworm</name>
    <dbReference type="NCBI Taxonomy" id="70667"/>
    <lineage>
        <taxon>Eukaryota</taxon>
        <taxon>Metazoa</taxon>
        <taxon>Spiralia</taxon>
        <taxon>Lophotrochozoa</taxon>
        <taxon>Platyhelminthes</taxon>
        <taxon>Cestoda</taxon>
        <taxon>Eucestoda</taxon>
        <taxon>Diphyllobothriidea</taxon>
        <taxon>Diphyllobothriidae</taxon>
        <taxon>Schistocephalus</taxon>
    </lineage>
</organism>
<dbReference type="EMBL" id="GEEE01016312">
    <property type="protein sequence ID" value="JAP46913.1"/>
    <property type="molecule type" value="Transcribed_RNA"/>
</dbReference>
<accession>A0A0V0J1B5</accession>
<dbReference type="EMBL" id="GEEE01008628">
    <property type="protein sequence ID" value="JAP54597.1"/>
    <property type="molecule type" value="Transcribed_RNA"/>
</dbReference>
<evidence type="ECO:0000313" key="1">
    <source>
        <dbReference type="EMBL" id="JAP59397.1"/>
    </source>
</evidence>
<dbReference type="AlphaFoldDB" id="A0A0V0J1B5"/>
<dbReference type="EMBL" id="GEEE01003828">
    <property type="protein sequence ID" value="JAP59397.1"/>
    <property type="molecule type" value="Transcribed_RNA"/>
</dbReference>
<gene>
    <name evidence="1" type="ORF">TR165174</name>
</gene>
<proteinExistence type="predicted"/>
<sequence>MSSNFQYFLRSCRTKTVVLTQIPYFRIVTEIEQLLHYQLARPLKPKFCEVFCGLCTWSNQVMSTAPQELCLLQICLEFRPSATETKHIKTKNCRELVFKVSLVPPGRRRRWIEDSNTKLVRRTTKNKPKKSQSSLLDGLKYPCHVDAENAVNRS</sequence>